<feature type="region of interest" description="Disordered" evidence="1">
    <location>
        <begin position="36"/>
        <end position="65"/>
    </location>
</feature>
<keyword evidence="4" id="KW-1185">Reference proteome</keyword>
<keyword evidence="2" id="KW-0472">Membrane</keyword>
<evidence type="ECO:0000313" key="4">
    <source>
        <dbReference type="Proteomes" id="UP000011668"/>
    </source>
</evidence>
<organism evidence="3 4">
    <name type="scientific">Thanatephorus cucumeris (strain AG1-IA)</name>
    <name type="common">Rice sheath blight fungus</name>
    <name type="synonym">Rhizoctonia solani</name>
    <dbReference type="NCBI Taxonomy" id="983506"/>
    <lineage>
        <taxon>Eukaryota</taxon>
        <taxon>Fungi</taxon>
        <taxon>Dikarya</taxon>
        <taxon>Basidiomycota</taxon>
        <taxon>Agaricomycotina</taxon>
        <taxon>Agaricomycetes</taxon>
        <taxon>Cantharellales</taxon>
        <taxon>Ceratobasidiaceae</taxon>
        <taxon>Rhizoctonia</taxon>
        <taxon>Rhizoctonia solani AG-1</taxon>
    </lineage>
</organism>
<keyword evidence="2" id="KW-0812">Transmembrane</keyword>
<keyword evidence="2" id="KW-1133">Transmembrane helix</keyword>
<name>L8XA38_THACA</name>
<dbReference type="EMBL" id="AFRT01000008">
    <property type="protein sequence ID" value="ELU45958.1"/>
    <property type="molecule type" value="Genomic_DNA"/>
</dbReference>
<accession>L8XA38</accession>
<gene>
    <name evidence="3" type="ORF">AG1IA_00018</name>
</gene>
<evidence type="ECO:0000256" key="1">
    <source>
        <dbReference type="SAM" id="MobiDB-lite"/>
    </source>
</evidence>
<dbReference type="HOGENOM" id="CLU_1094898_0_0_1"/>
<protein>
    <submittedName>
        <fullName evidence="3">Uncharacterized protein</fullName>
    </submittedName>
</protein>
<dbReference type="Proteomes" id="UP000011668">
    <property type="component" value="Unassembled WGS sequence"/>
</dbReference>
<comment type="caution">
    <text evidence="3">The sequence shown here is derived from an EMBL/GenBank/DDBJ whole genome shotgun (WGS) entry which is preliminary data.</text>
</comment>
<evidence type="ECO:0000256" key="2">
    <source>
        <dbReference type="SAM" id="Phobius"/>
    </source>
</evidence>
<feature type="compositionally biased region" description="Polar residues" evidence="1">
    <location>
        <begin position="36"/>
        <end position="55"/>
    </location>
</feature>
<proteinExistence type="predicted"/>
<feature type="transmembrane region" description="Helical" evidence="2">
    <location>
        <begin position="93"/>
        <end position="116"/>
    </location>
</feature>
<dbReference type="AlphaFoldDB" id="L8XA38"/>
<evidence type="ECO:0000313" key="3">
    <source>
        <dbReference type="EMBL" id="ELU45958.1"/>
    </source>
</evidence>
<sequence length="254" mass="28759">MFSSIAENLINYTFNVRAHLTRNGHLLPAHIPDWTSGDSCTSSRNGPPRNSLTRRNCNRDKLGAKPPLDTPFHDGAMVRKGIERFKFGMRRCFLILVFSGLCLYLLCFIGLMYYAIDDLRVCAVAADGELERKRFGHVFDKEPRAGVLSRFRECPWGFLRVEMRWNSRDEAWVNLAFVHYGGLGSCVLSSHIEMAAMGGADTRRHTPESRNSDVHGYVYASVKCMRQLDSLWPTQIEVSFFSSSEQLTSGAITH</sequence>
<reference evidence="3 4" key="1">
    <citation type="journal article" date="2013" name="Nat. Commun.">
        <title>The evolution and pathogenic mechanisms of the rice sheath blight pathogen.</title>
        <authorList>
            <person name="Zheng A."/>
            <person name="Lin R."/>
            <person name="Xu L."/>
            <person name="Qin P."/>
            <person name="Tang C."/>
            <person name="Ai P."/>
            <person name="Zhang D."/>
            <person name="Liu Y."/>
            <person name="Sun Z."/>
            <person name="Feng H."/>
            <person name="Wang Y."/>
            <person name="Chen Y."/>
            <person name="Liang X."/>
            <person name="Fu R."/>
            <person name="Li Q."/>
            <person name="Zhang J."/>
            <person name="Yu X."/>
            <person name="Xie Z."/>
            <person name="Ding L."/>
            <person name="Guan P."/>
            <person name="Tang J."/>
            <person name="Liang Y."/>
            <person name="Wang S."/>
            <person name="Deng Q."/>
            <person name="Li S."/>
            <person name="Zhu J."/>
            <person name="Wang L."/>
            <person name="Liu H."/>
            <person name="Li P."/>
        </authorList>
    </citation>
    <scope>NUCLEOTIDE SEQUENCE [LARGE SCALE GENOMIC DNA]</scope>
    <source>
        <strain evidence="4">AG-1 IA</strain>
    </source>
</reference>